<proteinExistence type="predicted"/>
<dbReference type="OrthoDB" id="38535at2759"/>
<accession>A0A9N8H1K1</accession>
<dbReference type="EMBL" id="CAICTM010000004">
    <property type="protein sequence ID" value="CAB9496407.1"/>
    <property type="molecule type" value="Genomic_DNA"/>
</dbReference>
<dbReference type="AlphaFoldDB" id="A0A9N8H1K1"/>
<feature type="region of interest" description="Disordered" evidence="1">
    <location>
        <begin position="192"/>
        <end position="214"/>
    </location>
</feature>
<dbReference type="Proteomes" id="UP001153069">
    <property type="component" value="Unassembled WGS sequence"/>
</dbReference>
<keyword evidence="4" id="KW-1185">Reference proteome</keyword>
<reference evidence="3" key="1">
    <citation type="submission" date="2020-06" db="EMBL/GenBank/DDBJ databases">
        <authorList>
            <consortium name="Plant Systems Biology data submission"/>
        </authorList>
    </citation>
    <scope>NUCLEOTIDE SEQUENCE</scope>
    <source>
        <strain evidence="3">D6</strain>
    </source>
</reference>
<sequence>MRTTAAVSLLLVAGASAFTSQPLSDVRTTGVAVNMAYVPDGFTAESYKKFKEAEAKKKATKNLGGVGPRGFQSRSMQAFQEAMERGEAEHLLPVFNAEERIKKGELKREDIPYMQRGGSWDNSDIKGARKKQWSSRDKEYASGGFKKEQSVSIFGYGEGLDWTGSKARQGPSESIPGAAPVFGRNYKAPNVNTMKIPGKGQAEKPKKKGFFGLF</sequence>
<gene>
    <name evidence="3" type="ORF">SEMRO_4_G003820.1</name>
</gene>
<evidence type="ECO:0000256" key="2">
    <source>
        <dbReference type="SAM" id="SignalP"/>
    </source>
</evidence>
<evidence type="ECO:0000313" key="4">
    <source>
        <dbReference type="Proteomes" id="UP001153069"/>
    </source>
</evidence>
<feature type="compositionally biased region" description="Basic residues" evidence="1">
    <location>
        <begin position="205"/>
        <end position="214"/>
    </location>
</feature>
<feature type="chain" id="PRO_5040133747" evidence="2">
    <location>
        <begin position="18"/>
        <end position="214"/>
    </location>
</feature>
<comment type="caution">
    <text evidence="3">The sequence shown here is derived from an EMBL/GenBank/DDBJ whole genome shotgun (WGS) entry which is preliminary data.</text>
</comment>
<feature type="signal peptide" evidence="2">
    <location>
        <begin position="1"/>
        <end position="17"/>
    </location>
</feature>
<evidence type="ECO:0000256" key="1">
    <source>
        <dbReference type="SAM" id="MobiDB-lite"/>
    </source>
</evidence>
<feature type="region of interest" description="Disordered" evidence="1">
    <location>
        <begin position="164"/>
        <end position="183"/>
    </location>
</feature>
<evidence type="ECO:0000313" key="3">
    <source>
        <dbReference type="EMBL" id="CAB9496407.1"/>
    </source>
</evidence>
<organism evidence="3 4">
    <name type="scientific">Seminavis robusta</name>
    <dbReference type="NCBI Taxonomy" id="568900"/>
    <lineage>
        <taxon>Eukaryota</taxon>
        <taxon>Sar</taxon>
        <taxon>Stramenopiles</taxon>
        <taxon>Ochrophyta</taxon>
        <taxon>Bacillariophyta</taxon>
        <taxon>Bacillariophyceae</taxon>
        <taxon>Bacillariophycidae</taxon>
        <taxon>Naviculales</taxon>
        <taxon>Naviculaceae</taxon>
        <taxon>Seminavis</taxon>
    </lineage>
</organism>
<protein>
    <submittedName>
        <fullName evidence="3">Uncharacterized protein</fullName>
    </submittedName>
</protein>
<name>A0A9N8H1K1_9STRA</name>
<keyword evidence="2" id="KW-0732">Signal</keyword>